<dbReference type="OrthoDB" id="1739143at2759"/>
<organism evidence="4 5">
    <name type="scientific">Neonectria ditissima</name>
    <dbReference type="NCBI Taxonomy" id="78410"/>
    <lineage>
        <taxon>Eukaryota</taxon>
        <taxon>Fungi</taxon>
        <taxon>Dikarya</taxon>
        <taxon>Ascomycota</taxon>
        <taxon>Pezizomycotina</taxon>
        <taxon>Sordariomycetes</taxon>
        <taxon>Hypocreomycetidae</taxon>
        <taxon>Hypocreales</taxon>
        <taxon>Nectriaceae</taxon>
        <taxon>Neonectria</taxon>
    </lineage>
</organism>
<feature type="domain" description="Isochorismatase-like" evidence="3">
    <location>
        <begin position="24"/>
        <end position="200"/>
    </location>
</feature>
<dbReference type="PANTHER" id="PTHR43540:SF16">
    <property type="entry name" value="ISOCHORISMATASE-LIKE DOMAIN-CONTAINING PROTEIN"/>
    <property type="match status" value="1"/>
</dbReference>
<proteinExistence type="inferred from homology"/>
<keyword evidence="5" id="KW-1185">Reference proteome</keyword>
<dbReference type="InterPro" id="IPR000868">
    <property type="entry name" value="Isochorismatase-like_dom"/>
</dbReference>
<dbReference type="CDD" id="cd00431">
    <property type="entry name" value="cysteine_hydrolases"/>
    <property type="match status" value="1"/>
</dbReference>
<dbReference type="InterPro" id="IPR050272">
    <property type="entry name" value="Isochorismatase-like_hydrls"/>
</dbReference>
<name>A0A0P7B5R7_9HYPO</name>
<evidence type="ECO:0000313" key="5">
    <source>
        <dbReference type="Proteomes" id="UP000050424"/>
    </source>
</evidence>
<accession>A0A0P7B5R7</accession>
<evidence type="ECO:0000259" key="3">
    <source>
        <dbReference type="Pfam" id="PF00857"/>
    </source>
</evidence>
<evidence type="ECO:0000256" key="2">
    <source>
        <dbReference type="ARBA" id="ARBA00022801"/>
    </source>
</evidence>
<comment type="similarity">
    <text evidence="1">Belongs to the isochorismatase family.</text>
</comment>
<evidence type="ECO:0000313" key="4">
    <source>
        <dbReference type="EMBL" id="KPM35477.1"/>
    </source>
</evidence>
<dbReference type="Pfam" id="PF00857">
    <property type="entry name" value="Isochorismatase"/>
    <property type="match status" value="1"/>
</dbReference>
<evidence type="ECO:0000256" key="1">
    <source>
        <dbReference type="ARBA" id="ARBA00006336"/>
    </source>
</evidence>
<dbReference type="InterPro" id="IPR036380">
    <property type="entry name" value="Isochorismatase-like_sf"/>
</dbReference>
<dbReference type="Proteomes" id="UP000050424">
    <property type="component" value="Unassembled WGS sequence"/>
</dbReference>
<reference evidence="4 5" key="1">
    <citation type="submission" date="2015-09" db="EMBL/GenBank/DDBJ databases">
        <title>Draft genome of a European isolate of the apple canker pathogen Neonectria ditissima.</title>
        <authorList>
            <person name="Gomez-Cortecero A."/>
            <person name="Harrison R.J."/>
            <person name="Armitage A.D."/>
        </authorList>
    </citation>
    <scope>NUCLEOTIDE SEQUENCE [LARGE SCALE GENOMIC DNA]</scope>
    <source>
        <strain evidence="4 5">R09/05</strain>
    </source>
</reference>
<dbReference type="SUPFAM" id="SSF52499">
    <property type="entry name" value="Isochorismatase-like hydrolases"/>
    <property type="match status" value="1"/>
</dbReference>
<comment type="caution">
    <text evidence="4">The sequence shown here is derived from an EMBL/GenBank/DDBJ whole genome shotgun (WGS) entry which is preliminary data.</text>
</comment>
<dbReference type="GO" id="GO:0016787">
    <property type="term" value="F:hydrolase activity"/>
    <property type="evidence" value="ECO:0007669"/>
    <property type="project" value="UniProtKB-KW"/>
</dbReference>
<dbReference type="PANTHER" id="PTHR43540">
    <property type="entry name" value="PEROXYUREIDOACRYLATE/UREIDOACRYLATE AMIDOHYDROLASE-RELATED"/>
    <property type="match status" value="1"/>
</dbReference>
<dbReference type="AlphaFoldDB" id="A0A0P7B5R7"/>
<gene>
    <name evidence="4" type="ORF">AK830_g11106</name>
</gene>
<protein>
    <recommendedName>
        <fullName evidence="3">Isochorismatase-like domain-containing protein</fullName>
    </recommendedName>
</protein>
<dbReference type="EMBL" id="LKCW01000250">
    <property type="protein sequence ID" value="KPM35477.1"/>
    <property type="molecule type" value="Genomic_DNA"/>
</dbReference>
<sequence>MADLKATFNAADPSTPGHYGPSQTALLLLDFHTMFVEKLGGPKATAALVAAAQLRTWAKARGILVVHALVDVDATPSPTLKGAERFNSVVGVMKSEGAGEHEELLRHVDESDLTFTRTPGRVSALSSPGLSDALQQRNIKSLILTGLSTSGCVLRTTIPATEAGFVVTVISDACADRKQNVHDVAVEDIFPMTAHVTTATEFQEGYKNALESK</sequence>
<keyword evidence="2" id="KW-0378">Hydrolase</keyword>
<dbReference type="Gene3D" id="3.40.50.850">
    <property type="entry name" value="Isochorismatase-like"/>
    <property type="match status" value="1"/>
</dbReference>